<evidence type="ECO:0000256" key="3">
    <source>
        <dbReference type="ARBA" id="ARBA00013194"/>
    </source>
</evidence>
<dbReference type="GO" id="GO:0015031">
    <property type="term" value="P:protein transport"/>
    <property type="evidence" value="ECO:0007669"/>
    <property type="project" value="UniProtKB-UniRule"/>
</dbReference>
<evidence type="ECO:0000259" key="11">
    <source>
        <dbReference type="Pfam" id="PF00254"/>
    </source>
</evidence>
<dbReference type="GO" id="GO:0005737">
    <property type="term" value="C:cytoplasm"/>
    <property type="evidence" value="ECO:0007669"/>
    <property type="project" value="UniProtKB-SubCell"/>
</dbReference>
<keyword evidence="10" id="KW-0131">Cell cycle</keyword>
<dbReference type="OrthoDB" id="9767721at2"/>
<evidence type="ECO:0000256" key="6">
    <source>
        <dbReference type="ARBA" id="ARBA00023110"/>
    </source>
</evidence>
<dbReference type="GO" id="GO:0044183">
    <property type="term" value="F:protein folding chaperone"/>
    <property type="evidence" value="ECO:0007669"/>
    <property type="project" value="TreeGrafter"/>
</dbReference>
<comment type="subcellular location">
    <subcellularLocation>
        <location evidence="10">Cytoplasm</location>
    </subcellularLocation>
    <text evidence="10">About half TF is bound to the ribosome near the polypeptide exit tunnel while the other half is free in the cytoplasm.</text>
</comment>
<dbReference type="PIRSF" id="PIRSF003095">
    <property type="entry name" value="Trigger_factor"/>
    <property type="match status" value="1"/>
</dbReference>
<dbReference type="GO" id="GO:0003755">
    <property type="term" value="F:peptidyl-prolyl cis-trans isomerase activity"/>
    <property type="evidence" value="ECO:0007669"/>
    <property type="project" value="UniProtKB-UniRule"/>
</dbReference>
<evidence type="ECO:0000256" key="9">
    <source>
        <dbReference type="ARBA" id="ARBA00029986"/>
    </source>
</evidence>
<feature type="domain" description="Trigger factor ribosome-binding bacterial" evidence="12">
    <location>
        <begin position="1"/>
        <end position="143"/>
    </location>
</feature>
<keyword evidence="15" id="KW-1185">Reference proteome</keyword>
<gene>
    <name evidence="10" type="primary">tig</name>
    <name evidence="14" type="ORF">SAMN02745728_00983</name>
</gene>
<evidence type="ECO:0000259" key="13">
    <source>
        <dbReference type="Pfam" id="PF05698"/>
    </source>
</evidence>
<reference evidence="14 15" key="1">
    <citation type="submission" date="2016-12" db="EMBL/GenBank/DDBJ databases">
        <authorList>
            <person name="Song W.-J."/>
            <person name="Kurnit D.M."/>
        </authorList>
    </citation>
    <scope>NUCLEOTIDE SEQUENCE [LARGE SCALE GENOMIC DNA]</scope>
    <source>
        <strain evidence="14 15">DSM 11393</strain>
    </source>
</reference>
<organism evidence="14 15">
    <name type="scientific">Desulfovibrio litoralis DSM 11393</name>
    <dbReference type="NCBI Taxonomy" id="1121455"/>
    <lineage>
        <taxon>Bacteria</taxon>
        <taxon>Pseudomonadati</taxon>
        <taxon>Thermodesulfobacteriota</taxon>
        <taxon>Desulfovibrionia</taxon>
        <taxon>Desulfovibrionales</taxon>
        <taxon>Desulfovibrionaceae</taxon>
        <taxon>Desulfovibrio</taxon>
    </lineage>
</organism>
<dbReference type="InterPro" id="IPR027304">
    <property type="entry name" value="Trigger_fact/SurA_dom_sf"/>
</dbReference>
<comment type="domain">
    <text evidence="10">Consists of 3 domains; the N-terminus binds the ribosome, the middle domain has PPIase activity, while the C-terminus has intrinsic chaperone activity on its own.</text>
</comment>
<keyword evidence="7 10" id="KW-0143">Chaperone</keyword>
<evidence type="ECO:0000313" key="14">
    <source>
        <dbReference type="EMBL" id="SHN59225.1"/>
    </source>
</evidence>
<dbReference type="GO" id="GO:0043335">
    <property type="term" value="P:protein unfolding"/>
    <property type="evidence" value="ECO:0007669"/>
    <property type="project" value="TreeGrafter"/>
</dbReference>
<evidence type="ECO:0000259" key="12">
    <source>
        <dbReference type="Pfam" id="PF05697"/>
    </source>
</evidence>
<evidence type="ECO:0000256" key="2">
    <source>
        <dbReference type="ARBA" id="ARBA00005464"/>
    </source>
</evidence>
<dbReference type="PANTHER" id="PTHR30560">
    <property type="entry name" value="TRIGGER FACTOR CHAPERONE AND PEPTIDYL-PROLYL CIS/TRANS ISOMERASE"/>
    <property type="match status" value="1"/>
</dbReference>
<dbReference type="RefSeq" id="WP_072696686.1">
    <property type="nucleotide sequence ID" value="NZ_FRDI01000004.1"/>
</dbReference>
<dbReference type="InterPro" id="IPR036611">
    <property type="entry name" value="Trigger_fac_ribosome-bd_sf"/>
</dbReference>
<dbReference type="InterPro" id="IPR005215">
    <property type="entry name" value="Trig_fac"/>
</dbReference>
<accession>A0A1M7SL82</accession>
<dbReference type="STRING" id="1121455.SAMN02745728_00983"/>
<feature type="domain" description="PPIase FKBP-type" evidence="11">
    <location>
        <begin position="157"/>
        <end position="229"/>
    </location>
</feature>
<protein>
    <recommendedName>
        <fullName evidence="4 10">Trigger factor</fullName>
        <shortName evidence="10">TF</shortName>
        <ecNumber evidence="3 10">5.2.1.8</ecNumber>
    </recommendedName>
    <alternativeName>
        <fullName evidence="9 10">PPIase</fullName>
    </alternativeName>
</protein>
<evidence type="ECO:0000256" key="7">
    <source>
        <dbReference type="ARBA" id="ARBA00023186"/>
    </source>
</evidence>
<dbReference type="Pfam" id="PF05697">
    <property type="entry name" value="Trigger_N"/>
    <property type="match status" value="1"/>
</dbReference>
<dbReference type="Pfam" id="PF00254">
    <property type="entry name" value="FKBP_C"/>
    <property type="match status" value="1"/>
</dbReference>
<keyword evidence="5 10" id="KW-0963">Cytoplasm</keyword>
<dbReference type="SUPFAM" id="SSF109998">
    <property type="entry name" value="Triger factor/SurA peptide-binding domain-like"/>
    <property type="match status" value="1"/>
</dbReference>
<dbReference type="Gene3D" id="1.10.3120.10">
    <property type="entry name" value="Trigger factor, C-terminal domain"/>
    <property type="match status" value="1"/>
</dbReference>
<keyword evidence="10" id="KW-0132">Cell division</keyword>
<dbReference type="InterPro" id="IPR001179">
    <property type="entry name" value="PPIase_FKBP_dom"/>
</dbReference>
<proteinExistence type="inferred from homology"/>
<dbReference type="SUPFAM" id="SSF54534">
    <property type="entry name" value="FKBP-like"/>
    <property type="match status" value="1"/>
</dbReference>
<dbReference type="EC" id="5.2.1.8" evidence="3 10"/>
<keyword evidence="8 10" id="KW-0413">Isomerase</keyword>
<dbReference type="AlphaFoldDB" id="A0A1M7SL82"/>
<dbReference type="EMBL" id="FRDI01000004">
    <property type="protein sequence ID" value="SHN59225.1"/>
    <property type="molecule type" value="Genomic_DNA"/>
</dbReference>
<dbReference type="SUPFAM" id="SSF102735">
    <property type="entry name" value="Trigger factor ribosome-binding domain"/>
    <property type="match status" value="1"/>
</dbReference>
<dbReference type="GO" id="GO:0043022">
    <property type="term" value="F:ribosome binding"/>
    <property type="evidence" value="ECO:0007669"/>
    <property type="project" value="TreeGrafter"/>
</dbReference>
<dbReference type="Proteomes" id="UP000186469">
    <property type="component" value="Unassembled WGS sequence"/>
</dbReference>
<keyword evidence="6 10" id="KW-0697">Rotamase</keyword>
<feature type="domain" description="Trigger factor C-terminal" evidence="13">
    <location>
        <begin position="264"/>
        <end position="418"/>
    </location>
</feature>
<dbReference type="Gene3D" id="3.10.50.40">
    <property type="match status" value="1"/>
</dbReference>
<evidence type="ECO:0000256" key="10">
    <source>
        <dbReference type="HAMAP-Rule" id="MF_00303"/>
    </source>
</evidence>
<evidence type="ECO:0000256" key="1">
    <source>
        <dbReference type="ARBA" id="ARBA00000971"/>
    </source>
</evidence>
<dbReference type="InterPro" id="IPR046357">
    <property type="entry name" value="PPIase_dom_sf"/>
</dbReference>
<dbReference type="GO" id="GO:0051301">
    <property type="term" value="P:cell division"/>
    <property type="evidence" value="ECO:0007669"/>
    <property type="project" value="UniProtKB-KW"/>
</dbReference>
<dbReference type="Gene3D" id="3.30.70.1050">
    <property type="entry name" value="Trigger factor ribosome-binding domain"/>
    <property type="match status" value="1"/>
</dbReference>
<comment type="similarity">
    <text evidence="2 10">Belongs to the FKBP-type PPIase family. Tig subfamily.</text>
</comment>
<sequence>MDYTVEDLSAVKKKVSVTVPVEEVEAALSTAVSMYRSSVSLDGFRKGKVPVSVVEKRFKDSIYREATTDLVNVHINQIITELKCNPLSRIDFKGKELERGKEFKYEIAFEVAPEIELPNYEGFEVEYNKPEVNEAEVDEVLARINKNMSELVAVSEERKPQDGDIASIDFIAYDENGKEAEGIKADNFQMHIGERQALEDFENLVKTIPLGKEGEGDITFPADFINPEFANKTYTMKIKVHAIQERKLTPLDDEFAKKAGNFESLEKMKESIRGSYMQTRENLAKSQAQHSMVEGLLKMVDFPLPEGLVDNYMNNILVDMKNKLERQGKNLESLGKTPEELRNGARSDAESLAKVQLFLLAVAKKEGLSVEEEEVDRELRSIAVQGGHDYKQLKDHYIQNNLIFALRDRILGDKAMELMYSKAKVVEVEKKAE</sequence>
<evidence type="ECO:0000313" key="15">
    <source>
        <dbReference type="Proteomes" id="UP000186469"/>
    </source>
</evidence>
<dbReference type="GO" id="GO:0051083">
    <property type="term" value="P:'de novo' cotranslational protein folding"/>
    <property type="evidence" value="ECO:0007669"/>
    <property type="project" value="TreeGrafter"/>
</dbReference>
<dbReference type="NCBIfam" id="TIGR00115">
    <property type="entry name" value="tig"/>
    <property type="match status" value="1"/>
</dbReference>
<comment type="function">
    <text evidence="10">Involved in protein export. Acts as a chaperone by maintaining the newly synthesized protein in an open conformation. Functions as a peptidyl-prolyl cis-trans isomerase.</text>
</comment>
<dbReference type="InterPro" id="IPR037041">
    <property type="entry name" value="Trigger_fac_C_sf"/>
</dbReference>
<evidence type="ECO:0000256" key="4">
    <source>
        <dbReference type="ARBA" id="ARBA00016902"/>
    </source>
</evidence>
<dbReference type="PANTHER" id="PTHR30560:SF3">
    <property type="entry name" value="TRIGGER FACTOR-LIKE PROTEIN TIG, CHLOROPLASTIC"/>
    <property type="match status" value="1"/>
</dbReference>
<name>A0A1M7SL82_9BACT</name>
<evidence type="ECO:0000256" key="8">
    <source>
        <dbReference type="ARBA" id="ARBA00023235"/>
    </source>
</evidence>
<comment type="catalytic activity">
    <reaction evidence="1 10">
        <text>[protein]-peptidylproline (omega=180) = [protein]-peptidylproline (omega=0)</text>
        <dbReference type="Rhea" id="RHEA:16237"/>
        <dbReference type="Rhea" id="RHEA-COMP:10747"/>
        <dbReference type="Rhea" id="RHEA-COMP:10748"/>
        <dbReference type="ChEBI" id="CHEBI:83833"/>
        <dbReference type="ChEBI" id="CHEBI:83834"/>
        <dbReference type="EC" id="5.2.1.8"/>
    </reaction>
</comment>
<dbReference type="HAMAP" id="MF_00303">
    <property type="entry name" value="Trigger_factor_Tig"/>
    <property type="match status" value="1"/>
</dbReference>
<evidence type="ECO:0000256" key="5">
    <source>
        <dbReference type="ARBA" id="ARBA00022490"/>
    </source>
</evidence>
<dbReference type="Pfam" id="PF05698">
    <property type="entry name" value="Trigger_C"/>
    <property type="match status" value="1"/>
</dbReference>
<dbReference type="InterPro" id="IPR008880">
    <property type="entry name" value="Trigger_fac_C"/>
</dbReference>
<dbReference type="InterPro" id="IPR008881">
    <property type="entry name" value="Trigger_fac_ribosome-bd_bac"/>
</dbReference>